<evidence type="ECO:0000313" key="7">
    <source>
        <dbReference type="EMBL" id="AIM26906.1"/>
    </source>
</evidence>
<dbReference type="CDD" id="cd02440">
    <property type="entry name" value="AdoMet_MTases"/>
    <property type="match status" value="1"/>
</dbReference>
<dbReference type="PANTHER" id="PTHR23245:SF36">
    <property type="entry name" value="TRNA (GUANINE(37)-N1)-METHYLTRANSFERASE"/>
    <property type="match status" value="1"/>
</dbReference>
<evidence type="ECO:0000313" key="11">
    <source>
        <dbReference type="EMBL" id="AKV80577.1"/>
    </source>
</evidence>
<sequence>MKCVKVPRRLMGKVRVKRAPGYEVLYEGDFALIPVSEVSEGLEVVECNPPLRRETPRLNEIVPGISSFYIVGDIMVISPKRELTQKEIEKIMVTYNRVKAIYLRRKVTGELRVNELVHLAGEKRTTTTFNEGGLKYFVDLAKVYVNPSLATERLKIVDSIPQGSRVLDAFTGYGALALQLARKLGYVVAGDLNLDGLMMASKSAKLNSSKLVLDLVHFDAHNLPFRDKAFDLAIGDNPTMIDEFVNELCRVSRSVILYKLGRIQEGWEKVNDYSKDLVIMKRVLRCDE</sequence>
<evidence type="ECO:0000313" key="12">
    <source>
        <dbReference type="EMBL" id="AKV82822.1"/>
    </source>
</evidence>
<dbReference type="Proteomes" id="UP000062398">
    <property type="component" value="Chromosome"/>
</dbReference>
<gene>
    <name evidence="7" type="ORF">HA72_0744</name>
    <name evidence="8" type="ORF">MsedA_0759</name>
    <name evidence="9" type="ORF">MsedB_0759</name>
    <name evidence="10" type="ORF">MsedC_0758</name>
    <name evidence="11" type="ORF">MsedD_0759</name>
    <name evidence="12" type="ORF">MsedE_0759</name>
</gene>
<keyword evidence="2 7" id="KW-0489">Methyltransferase</keyword>
<dbReference type="GO" id="GO:0008175">
    <property type="term" value="F:tRNA methyltransferase activity"/>
    <property type="evidence" value="ECO:0007669"/>
    <property type="project" value="TreeGrafter"/>
</dbReference>
<dbReference type="EMBL" id="CP012174">
    <property type="protein sequence ID" value="AKV78332.1"/>
    <property type="molecule type" value="Genomic_DNA"/>
</dbReference>
<evidence type="ECO:0000313" key="17">
    <source>
        <dbReference type="Proteomes" id="UP000062475"/>
    </source>
</evidence>
<keyword evidence="1" id="KW-0963">Cytoplasm</keyword>
<dbReference type="PANTHER" id="PTHR23245">
    <property type="entry name" value="TRNA METHYLTRANSFERASE"/>
    <property type="match status" value="1"/>
</dbReference>
<dbReference type="Proteomes" id="UP000029084">
    <property type="component" value="Chromosome"/>
</dbReference>
<accession>A0A088E3M5</accession>
<feature type="domain" description="SAM-dependent methyltransferase TRM5/TYW2-type" evidence="6">
    <location>
        <begin position="68"/>
        <end position="288"/>
    </location>
</feature>
<dbReference type="GO" id="GO:0002939">
    <property type="term" value="P:tRNA N1-guanine methylation"/>
    <property type="evidence" value="ECO:0007669"/>
    <property type="project" value="TreeGrafter"/>
</dbReference>
<dbReference type="EMBL" id="CP012172">
    <property type="protein sequence ID" value="AKV73840.1"/>
    <property type="molecule type" value="Genomic_DNA"/>
</dbReference>
<dbReference type="Proteomes" id="UP000062475">
    <property type="component" value="Chromosome"/>
</dbReference>
<dbReference type="Proteomes" id="UP000056255">
    <property type="component" value="Chromosome"/>
</dbReference>
<dbReference type="Proteomes" id="UP000068832">
    <property type="component" value="Chromosome"/>
</dbReference>
<dbReference type="PROSITE" id="PS51684">
    <property type="entry name" value="SAM_MT_TRM5_TYW2"/>
    <property type="match status" value="1"/>
</dbReference>
<dbReference type="EMBL" id="CP012176">
    <property type="protein sequence ID" value="AKV82822.1"/>
    <property type="molecule type" value="Genomic_DNA"/>
</dbReference>
<dbReference type="Gene3D" id="3.30.300.110">
    <property type="entry name" value="Met-10+ protein-like domains"/>
    <property type="match status" value="1"/>
</dbReference>
<evidence type="ECO:0000256" key="4">
    <source>
        <dbReference type="ARBA" id="ARBA00022691"/>
    </source>
</evidence>
<keyword evidence="4" id="KW-0949">S-adenosyl-L-methionine</keyword>
<dbReference type="GeneID" id="91755198"/>
<evidence type="ECO:0000313" key="18">
    <source>
        <dbReference type="Proteomes" id="UP000068832"/>
    </source>
</evidence>
<name>A0A088E3M5_9CREN</name>
<dbReference type="InterPro" id="IPR030382">
    <property type="entry name" value="MeTrfase_TRM5/TYW2"/>
</dbReference>
<reference evidence="15 16" key="2">
    <citation type="journal article" date="2015" name="Genome Announc.">
        <title>Complete Genome Sequences of Evolved Arsenate-Resistant Metallosphaera sedula Strains.</title>
        <authorList>
            <person name="Ai C."/>
            <person name="McCarthy S."/>
            <person name="Schackwitz W."/>
            <person name="Martin J."/>
            <person name="Lipzen A."/>
            <person name="Blum P."/>
        </authorList>
    </citation>
    <scope>NUCLEOTIDE SEQUENCE [LARGE SCALE GENOMIC DNA]</scope>
    <source>
        <strain evidence="10 16">ARS120-1</strain>
        <strain evidence="11 15">ARS120-2</strain>
        <strain evidence="8 18">ARS50-1</strain>
        <strain evidence="9 17">ARS50-2</strain>
    </source>
</reference>
<evidence type="ECO:0000256" key="1">
    <source>
        <dbReference type="ARBA" id="ARBA00022490"/>
    </source>
</evidence>
<evidence type="ECO:0000259" key="6">
    <source>
        <dbReference type="PROSITE" id="PS51684"/>
    </source>
</evidence>
<evidence type="ECO:0000313" key="10">
    <source>
        <dbReference type="EMBL" id="AKV78332.1"/>
    </source>
</evidence>
<dbReference type="SUPFAM" id="SSF53335">
    <property type="entry name" value="S-adenosyl-L-methionine-dependent methyltransferases"/>
    <property type="match status" value="1"/>
</dbReference>
<reference evidence="7 13" key="1">
    <citation type="journal article" date="2014" name="J. Bacteriol.">
        <title>Role of an Archaeal PitA Transporter in the Copper and Arsenic Resistance of Metallosphaera sedula, an Extreme Thermoacidophile.</title>
        <authorList>
            <person name="McCarthy S."/>
            <person name="Ai C."/>
            <person name="Wheaton G."/>
            <person name="Tevatia R."/>
            <person name="Eckrich V."/>
            <person name="Kelly R."/>
            <person name="Blum P."/>
        </authorList>
    </citation>
    <scope>NUCLEOTIDE SEQUENCE [LARGE SCALE GENOMIC DNA]</scope>
    <source>
        <strain evidence="7 13">CuR1</strain>
    </source>
</reference>
<keyword evidence="5" id="KW-0819">tRNA processing</keyword>
<dbReference type="OMA" id="ANDANPW"/>
<dbReference type="EMBL" id="CP008822">
    <property type="protein sequence ID" value="AIM26906.1"/>
    <property type="molecule type" value="Genomic_DNA"/>
</dbReference>
<evidence type="ECO:0000313" key="15">
    <source>
        <dbReference type="Proteomes" id="UP000061362"/>
    </source>
</evidence>
<dbReference type="Proteomes" id="UP000061362">
    <property type="component" value="Chromosome"/>
</dbReference>
<evidence type="ECO:0000313" key="9">
    <source>
        <dbReference type="EMBL" id="AKV76081.1"/>
    </source>
</evidence>
<reference evidence="12 14" key="3">
    <citation type="submission" date="2015-07" db="EMBL/GenBank/DDBJ databases">
        <title>Physiological, transcriptional responses and genome re-sequencing of acid resistant extremely thermoacidophilic Metallosphaera sedula SARC-M1.</title>
        <authorList>
            <person name="Ai C."/>
            <person name="McCarthy S."/>
            <person name="Eckrich V."/>
            <person name="Rudrappa D."/>
            <person name="Qiu G."/>
            <person name="Blum P."/>
        </authorList>
    </citation>
    <scope>NUCLEOTIDE SEQUENCE [LARGE SCALE GENOMIC DNA]</scope>
    <source>
        <strain evidence="12 14">SARC-M1</strain>
    </source>
</reference>
<dbReference type="EC" id="2.1.1.-" evidence="7"/>
<proteinExistence type="predicted"/>
<dbReference type="Gene3D" id="3.40.50.150">
    <property type="entry name" value="Vaccinia Virus protein VP39"/>
    <property type="match status" value="1"/>
</dbReference>
<dbReference type="EMBL" id="CP012175">
    <property type="protein sequence ID" value="AKV80577.1"/>
    <property type="molecule type" value="Genomic_DNA"/>
</dbReference>
<dbReference type="GO" id="GO:0005737">
    <property type="term" value="C:cytoplasm"/>
    <property type="evidence" value="ECO:0007669"/>
    <property type="project" value="TreeGrafter"/>
</dbReference>
<evidence type="ECO:0000256" key="2">
    <source>
        <dbReference type="ARBA" id="ARBA00022603"/>
    </source>
</evidence>
<dbReference type="InterPro" id="IPR029063">
    <property type="entry name" value="SAM-dependent_MTases_sf"/>
</dbReference>
<dbReference type="RefSeq" id="WP_012020706.1">
    <property type="nucleotide sequence ID" value="NZ_CP008822.1"/>
</dbReference>
<evidence type="ECO:0000256" key="5">
    <source>
        <dbReference type="ARBA" id="ARBA00022694"/>
    </source>
</evidence>
<evidence type="ECO:0000313" key="16">
    <source>
        <dbReference type="Proteomes" id="UP000062398"/>
    </source>
</evidence>
<evidence type="ECO:0000313" key="8">
    <source>
        <dbReference type="EMBL" id="AKV73840.1"/>
    </source>
</evidence>
<dbReference type="InterPro" id="IPR056743">
    <property type="entry name" value="TRM5-TYW2-like_MTfase"/>
</dbReference>
<dbReference type="AlphaFoldDB" id="A0A088E3M5"/>
<keyword evidence="3 7" id="KW-0808">Transferase</keyword>
<dbReference type="EMBL" id="CP012173">
    <property type="protein sequence ID" value="AKV76081.1"/>
    <property type="molecule type" value="Genomic_DNA"/>
</dbReference>
<organism evidence="7 13">
    <name type="scientific">Metallosphaera sedula</name>
    <dbReference type="NCBI Taxonomy" id="43687"/>
    <lineage>
        <taxon>Archaea</taxon>
        <taxon>Thermoproteota</taxon>
        <taxon>Thermoprotei</taxon>
        <taxon>Sulfolobales</taxon>
        <taxon>Sulfolobaceae</taxon>
        <taxon>Metallosphaera</taxon>
    </lineage>
</organism>
<evidence type="ECO:0000256" key="3">
    <source>
        <dbReference type="ARBA" id="ARBA00022679"/>
    </source>
</evidence>
<evidence type="ECO:0000313" key="14">
    <source>
        <dbReference type="Proteomes" id="UP000056255"/>
    </source>
</evidence>
<dbReference type="PATRIC" id="fig|43687.5.peg.762"/>
<evidence type="ECO:0000313" key="13">
    <source>
        <dbReference type="Proteomes" id="UP000029084"/>
    </source>
</evidence>
<dbReference type="Pfam" id="PF02475">
    <property type="entry name" value="TRM5-TYW2_MTfase"/>
    <property type="match status" value="1"/>
</dbReference>
<dbReference type="OrthoDB" id="8079at2157"/>
<protein>
    <submittedName>
        <fullName evidence="7">Methyltransferase</fullName>
        <ecNumber evidence="7">2.1.1.-</ecNumber>
    </submittedName>
</protein>